<dbReference type="Gene3D" id="1.25.40.10">
    <property type="entry name" value="Tetratricopeptide repeat domain"/>
    <property type="match status" value="1"/>
</dbReference>
<dbReference type="EMBL" id="JAACJP010000008">
    <property type="protein sequence ID" value="KAF5382450.1"/>
    <property type="molecule type" value="Genomic_DNA"/>
</dbReference>
<accession>A0A8H5HFR7</accession>
<sequence length="772" mass="86959">MSRLSGRLGHLIPGEQNGSRNAFATRYAYVLPTPAARAKYIRPYVRLSGEVRNQHKFYTTTSSPALVPPSHIPKRAITNTISKAESTGKLLRRDEYEKLRAQDGARLSAASYLHVMAEALKCNNSKLAERVVTDILEAFHGQDVERDNLLRTIFSEDISLISRHTVLRMLQHLERSPTGLSFLTTAAVGRLVRMISHTSKIRDTDRPFLRLLHPLLLERLETLLVPESLRAVNFRPSDIIYTCFIITYKLLCLSFDQHALDLFQALVKSRHIPPKALQAVDGSSEDVKLIICTALIRASLHWNWRALAAAFVMDLLTPTSPPDKLIIDLNIDAIYALLDNPTPCDIRACGHLIRRVHRHSPVPSSVIRQFYHSAAAVEARAEAEYMYAFTRCPSMLRHHRYPPPQGVALPWLMLHLTTTSSQTHLARTLAKEVVDDNHVIPILFRARFIAKVASQGYGRLARTLWERYAIGVDGEAVAANPALLIRMVSLFWNIHTRTEAELQNPRSGRKGRPQVEAEELEMRSDDAAQFVDRVMEAFKYHHAPLAKAPHYVLTSLARACFIVGKIPEGFGLFKFLLDRKEAPDLYDVNVALTAVAQLNPKLGIKLIERMVEAGLQPDAVSFGTALHHAVLQGEQEVVDVIFKHIRGFDNEHVSVKTFASFVNASLSYLRKSSKEDVRTALVNILHLIDSYPEANFASAPQTAKTLLYSALQAEDGPLAYRIWKRLLQRSAEWEDAEQHALRHRIALLIQRPESQLKNQHIRIMLAQLGQSG</sequence>
<comment type="caution">
    <text evidence="1">The sequence shown here is derived from an EMBL/GenBank/DDBJ whole genome shotgun (WGS) entry which is preliminary data.</text>
</comment>
<reference evidence="1 2" key="1">
    <citation type="journal article" date="2020" name="ISME J.">
        <title>Uncovering the hidden diversity of litter-decomposition mechanisms in mushroom-forming fungi.</title>
        <authorList>
            <person name="Floudas D."/>
            <person name="Bentzer J."/>
            <person name="Ahren D."/>
            <person name="Johansson T."/>
            <person name="Persson P."/>
            <person name="Tunlid A."/>
        </authorList>
    </citation>
    <scope>NUCLEOTIDE SEQUENCE [LARGE SCALE GENOMIC DNA]</scope>
    <source>
        <strain evidence="1 2">CBS 661.87</strain>
    </source>
</reference>
<evidence type="ECO:0000313" key="2">
    <source>
        <dbReference type="Proteomes" id="UP000565441"/>
    </source>
</evidence>
<evidence type="ECO:0008006" key="3">
    <source>
        <dbReference type="Google" id="ProtNLM"/>
    </source>
</evidence>
<protein>
    <recommendedName>
        <fullName evidence="3">Pentatricopeptide repeat protein</fullName>
    </recommendedName>
</protein>
<organism evidence="1 2">
    <name type="scientific">Tricholomella constricta</name>
    <dbReference type="NCBI Taxonomy" id="117010"/>
    <lineage>
        <taxon>Eukaryota</taxon>
        <taxon>Fungi</taxon>
        <taxon>Dikarya</taxon>
        <taxon>Basidiomycota</taxon>
        <taxon>Agaricomycotina</taxon>
        <taxon>Agaricomycetes</taxon>
        <taxon>Agaricomycetidae</taxon>
        <taxon>Agaricales</taxon>
        <taxon>Tricholomatineae</taxon>
        <taxon>Lyophyllaceae</taxon>
        <taxon>Tricholomella</taxon>
    </lineage>
</organism>
<dbReference type="Proteomes" id="UP000565441">
    <property type="component" value="Unassembled WGS sequence"/>
</dbReference>
<dbReference type="InterPro" id="IPR011990">
    <property type="entry name" value="TPR-like_helical_dom_sf"/>
</dbReference>
<name>A0A8H5HFR7_9AGAR</name>
<dbReference type="OrthoDB" id="185373at2759"/>
<keyword evidence="2" id="KW-1185">Reference proteome</keyword>
<gene>
    <name evidence="1" type="ORF">D9615_003006</name>
</gene>
<proteinExistence type="predicted"/>
<evidence type="ECO:0000313" key="1">
    <source>
        <dbReference type="EMBL" id="KAF5382450.1"/>
    </source>
</evidence>
<dbReference type="AlphaFoldDB" id="A0A8H5HFR7"/>